<keyword evidence="5" id="KW-1185">Reference proteome</keyword>
<reference evidence="4 5" key="1">
    <citation type="submission" date="2018-08" db="EMBL/GenBank/DDBJ databases">
        <title>Genomic Encyclopedia of Type Strains, Phase IV (KMG-IV): sequencing the most valuable type-strain genomes for metagenomic binning, comparative biology and taxonomic classification.</title>
        <authorList>
            <person name="Goeker M."/>
        </authorList>
    </citation>
    <scope>NUCLEOTIDE SEQUENCE [LARGE SCALE GENOMIC DNA]</scope>
    <source>
        <strain evidence="4 5">DSM 23923</strain>
    </source>
</reference>
<dbReference type="InterPro" id="IPR018392">
    <property type="entry name" value="LysM"/>
</dbReference>
<dbReference type="EMBL" id="QUMS01000001">
    <property type="protein sequence ID" value="REG10651.1"/>
    <property type="molecule type" value="Genomic_DNA"/>
</dbReference>
<dbReference type="InterPro" id="IPR036779">
    <property type="entry name" value="LysM_dom_sf"/>
</dbReference>
<evidence type="ECO:0000259" key="3">
    <source>
        <dbReference type="PROSITE" id="PS51782"/>
    </source>
</evidence>
<feature type="transmembrane region" description="Helical" evidence="2">
    <location>
        <begin position="46"/>
        <end position="70"/>
    </location>
</feature>
<evidence type="ECO:0000256" key="2">
    <source>
        <dbReference type="SAM" id="Phobius"/>
    </source>
</evidence>
<proteinExistence type="predicted"/>
<dbReference type="PANTHER" id="PTHR33734">
    <property type="entry name" value="LYSM DOMAIN-CONTAINING GPI-ANCHORED PROTEIN 2"/>
    <property type="match status" value="1"/>
</dbReference>
<accession>A0A3E0AG90</accession>
<feature type="region of interest" description="Disordered" evidence="1">
    <location>
        <begin position="78"/>
        <end position="107"/>
    </location>
</feature>
<dbReference type="Pfam" id="PF01476">
    <property type="entry name" value="LysM"/>
    <property type="match status" value="2"/>
</dbReference>
<feature type="domain" description="LysM" evidence="3">
    <location>
        <begin position="113"/>
        <end position="158"/>
    </location>
</feature>
<keyword evidence="2" id="KW-1133">Transmembrane helix</keyword>
<sequence length="372" mass="39308">MLCPTCGTKLPENATRCLVCGRTFSAKPSAKSPKAVRSQRLPELRLSLPLALGLLFVVLAIGGGLIFLVLRGTGQVAPPEPTGTASPSPTFEQSPTPTSTNTPEPTFTPLPAIEYKIQENDSCLSIAYYYNVTMKSITDLNNLDADCGVLSVGQTILIPQPTPTASPVATMTLSIDQATEEACQKITYNVGENDTLSGIAANYNVSVDTLKVYNGLTSNNIYSGQAIVIPLCERLPTEGPTPTATNPPPYAATNLLLPADGAVFTGSNDSITLQWAAVPGMLEGEAYAVTIEDLTEGQGKKLVDYATDTKYIVPVSFRPAESSPHVIRWWVQPVRQSGTTESGDTIWVPAGSASSPRVFTWSGIGAAATQAP</sequence>
<dbReference type="Gene3D" id="3.10.350.10">
    <property type="entry name" value="LysM domain"/>
    <property type="match status" value="2"/>
</dbReference>
<keyword evidence="2" id="KW-0472">Membrane</keyword>
<dbReference type="Proteomes" id="UP000256388">
    <property type="component" value="Unassembled WGS sequence"/>
</dbReference>
<dbReference type="SMART" id="SM00257">
    <property type="entry name" value="LysM"/>
    <property type="match status" value="2"/>
</dbReference>
<evidence type="ECO:0000313" key="4">
    <source>
        <dbReference type="EMBL" id="REG10651.1"/>
    </source>
</evidence>
<feature type="domain" description="LysM" evidence="3">
    <location>
        <begin position="186"/>
        <end position="229"/>
    </location>
</feature>
<comment type="caution">
    <text evidence="4">The sequence shown here is derived from an EMBL/GenBank/DDBJ whole genome shotgun (WGS) entry which is preliminary data.</text>
</comment>
<dbReference type="CDD" id="cd00118">
    <property type="entry name" value="LysM"/>
    <property type="match status" value="2"/>
</dbReference>
<evidence type="ECO:0000256" key="1">
    <source>
        <dbReference type="SAM" id="MobiDB-lite"/>
    </source>
</evidence>
<feature type="compositionally biased region" description="Polar residues" evidence="1">
    <location>
        <begin position="83"/>
        <end position="94"/>
    </location>
</feature>
<dbReference type="AlphaFoldDB" id="A0A3E0AG90"/>
<dbReference type="PROSITE" id="PS51782">
    <property type="entry name" value="LYSM"/>
    <property type="match status" value="2"/>
</dbReference>
<dbReference type="SUPFAM" id="SSF54106">
    <property type="entry name" value="LysM domain"/>
    <property type="match status" value="2"/>
</dbReference>
<keyword evidence="2" id="KW-0812">Transmembrane</keyword>
<organism evidence="4 5">
    <name type="scientific">Pelolinea submarina</name>
    <dbReference type="NCBI Taxonomy" id="913107"/>
    <lineage>
        <taxon>Bacteria</taxon>
        <taxon>Bacillati</taxon>
        <taxon>Chloroflexota</taxon>
        <taxon>Anaerolineae</taxon>
        <taxon>Anaerolineales</taxon>
        <taxon>Anaerolineaceae</taxon>
        <taxon>Pelolinea</taxon>
    </lineage>
</organism>
<evidence type="ECO:0000313" key="5">
    <source>
        <dbReference type="Proteomes" id="UP000256388"/>
    </source>
</evidence>
<feature type="compositionally biased region" description="Low complexity" evidence="1">
    <location>
        <begin position="95"/>
        <end position="107"/>
    </location>
</feature>
<dbReference type="PANTHER" id="PTHR33734:SF22">
    <property type="entry name" value="MEMBRANE-BOUND LYTIC MUREIN TRANSGLYCOSYLASE D"/>
    <property type="match status" value="1"/>
</dbReference>
<gene>
    <name evidence="4" type="ORF">DFR64_0510</name>
</gene>
<name>A0A3E0AG90_9CHLR</name>
<protein>
    <submittedName>
        <fullName evidence="4">LysM repeat protein</fullName>
    </submittedName>
</protein>